<protein>
    <submittedName>
        <fullName evidence="2">CSON007341 protein</fullName>
    </submittedName>
</protein>
<feature type="chain" id="PRO_5036328513" evidence="1">
    <location>
        <begin position="21"/>
        <end position="330"/>
    </location>
</feature>
<name>A0A336KD05_CULSO</name>
<dbReference type="AlphaFoldDB" id="A0A336KD05"/>
<evidence type="ECO:0000256" key="1">
    <source>
        <dbReference type="SAM" id="SignalP"/>
    </source>
</evidence>
<sequence length="330" mass="37430">MLKPELLLLLFLCLMRCVHTINVSETLHGMSSLSSDPRALPNAETVHRFVANQIDKLEEKYRYYTLHDLGPSESSTGPRLSVKSFKILAPKTSKSSMNVGSISQQTSQSNHDFKNLTKYKPVKTKTSIIPAQQKIPLIKWKSINKIIFNDFGCDLNTPELNLTSDELANITFESESSQFTISKNKPLNLLSISSHFGKIRDGIRICPSKINTSELHEISKMKLEAINFLHNLHGNKIIESALTDYDEITKMTKNLSIKTHLNSKSNENSTILYELKLTEPEIFDLVQLRGSSSPKWSPGFFMSVPSQKNSFEMSQLDDMLSKIWREMSPF</sequence>
<reference evidence="3" key="2">
    <citation type="submission" date="2018-07" db="EMBL/GenBank/DDBJ databases">
        <authorList>
            <person name="Quirk P.G."/>
            <person name="Krulwich T.A."/>
        </authorList>
    </citation>
    <scope>NUCLEOTIDE SEQUENCE</scope>
</reference>
<accession>A0A336KD05</accession>
<keyword evidence="1" id="KW-0732">Signal</keyword>
<dbReference type="VEuPathDB" id="VectorBase:CSON007341"/>
<dbReference type="EMBL" id="UFQT01000279">
    <property type="protein sequence ID" value="SSX22702.1"/>
    <property type="molecule type" value="Genomic_DNA"/>
</dbReference>
<proteinExistence type="predicted"/>
<reference evidence="2" key="1">
    <citation type="submission" date="2018-04" db="EMBL/GenBank/DDBJ databases">
        <authorList>
            <person name="Go L.Y."/>
            <person name="Mitchell J.A."/>
        </authorList>
    </citation>
    <scope>NUCLEOTIDE SEQUENCE</scope>
    <source>
        <tissue evidence="2">Whole organism</tissue>
    </source>
</reference>
<evidence type="ECO:0000313" key="3">
    <source>
        <dbReference type="EMBL" id="SSX22702.1"/>
    </source>
</evidence>
<organism evidence="2">
    <name type="scientific">Culicoides sonorensis</name>
    <name type="common">Biting midge</name>
    <dbReference type="NCBI Taxonomy" id="179676"/>
    <lineage>
        <taxon>Eukaryota</taxon>
        <taxon>Metazoa</taxon>
        <taxon>Ecdysozoa</taxon>
        <taxon>Arthropoda</taxon>
        <taxon>Hexapoda</taxon>
        <taxon>Insecta</taxon>
        <taxon>Pterygota</taxon>
        <taxon>Neoptera</taxon>
        <taxon>Endopterygota</taxon>
        <taxon>Diptera</taxon>
        <taxon>Nematocera</taxon>
        <taxon>Chironomoidea</taxon>
        <taxon>Ceratopogonidae</taxon>
        <taxon>Ceratopogoninae</taxon>
        <taxon>Culicoides</taxon>
        <taxon>Monoculicoides</taxon>
    </lineage>
</organism>
<dbReference type="EMBL" id="UFQS01000279">
    <property type="protein sequence ID" value="SSX02327.1"/>
    <property type="molecule type" value="Genomic_DNA"/>
</dbReference>
<evidence type="ECO:0000313" key="2">
    <source>
        <dbReference type="EMBL" id="SSX02327.1"/>
    </source>
</evidence>
<gene>
    <name evidence="2" type="primary">CSON007341</name>
</gene>
<feature type="signal peptide" evidence="1">
    <location>
        <begin position="1"/>
        <end position="20"/>
    </location>
</feature>